<proteinExistence type="predicted"/>
<keyword evidence="2" id="KW-1185">Reference proteome</keyword>
<accession>A0A1G8UZ72</accession>
<dbReference type="AlphaFoldDB" id="A0A1G8UZ72"/>
<dbReference type="Proteomes" id="UP000199580">
    <property type="component" value="Unassembled WGS sequence"/>
</dbReference>
<evidence type="ECO:0000313" key="2">
    <source>
        <dbReference type="Proteomes" id="UP000199580"/>
    </source>
</evidence>
<protein>
    <submittedName>
        <fullName evidence="1">Uncharacterized protein</fullName>
    </submittedName>
</protein>
<sequence length="432" mass="50509">MNIDIERLLKNKALDFKCEISTSTAEIFEEVITADYRTCEIKIITKHEFGKCGKSKKKIQHVEFSGSVHKLWNHIHEVKAPNHDPKKRDKGFNGNLFTYCSIAETRQHLMTLFGCTASQMIFQNVEFGVNVEPAFNPRYFIDGLLFHQNIGFQYDYEGNYAQVRHQRYLIKIYFKSWQYGMTTDTLRIEVKYTRMQDLKSIGVRTFEDIVPDTLEKAAKMLLIKFEEIVAYDYSIRNHELSKKDRSLLTQFANPRYWLRDISAKYRDRPKKKLKKIIEQHSDNLQKQILKEIEEKCVTINRHCDECKCVTINSSILGVSIQPRGVFDIAQSRSTTVCSVTGLDISMQRADSILLSHTGLKFYREKEPGVFSALLEKYLSPLWRYASPKKQIKELAHNIRNVRSNQQIRQRQLYPDYQPTIFRLSAIANAGQY</sequence>
<dbReference type="RefSeq" id="WP_139171696.1">
    <property type="nucleotide sequence ID" value="NZ_BKAI01000003.1"/>
</dbReference>
<evidence type="ECO:0000313" key="1">
    <source>
        <dbReference type="EMBL" id="SDJ59118.1"/>
    </source>
</evidence>
<organism evidence="1 2">
    <name type="scientific">Flavobacterium noncentrifugens</name>
    <dbReference type="NCBI Taxonomy" id="1128970"/>
    <lineage>
        <taxon>Bacteria</taxon>
        <taxon>Pseudomonadati</taxon>
        <taxon>Bacteroidota</taxon>
        <taxon>Flavobacteriia</taxon>
        <taxon>Flavobacteriales</taxon>
        <taxon>Flavobacteriaceae</taxon>
        <taxon>Flavobacterium</taxon>
    </lineage>
</organism>
<reference evidence="1 2" key="1">
    <citation type="submission" date="2016-10" db="EMBL/GenBank/DDBJ databases">
        <authorList>
            <person name="de Groot N.N."/>
        </authorList>
    </citation>
    <scope>NUCLEOTIDE SEQUENCE [LARGE SCALE GENOMIC DNA]</scope>
    <source>
        <strain evidence="1 2">CGMCC 1.10076</strain>
    </source>
</reference>
<dbReference type="STRING" id="1128970.SAMN04487935_1115"/>
<dbReference type="EMBL" id="FNEZ01000002">
    <property type="protein sequence ID" value="SDJ59118.1"/>
    <property type="molecule type" value="Genomic_DNA"/>
</dbReference>
<dbReference type="OrthoDB" id="795069at2"/>
<name>A0A1G8UZ72_9FLAO</name>
<gene>
    <name evidence="1" type="ORF">SAMN04487935_1115</name>
</gene>